<comment type="caution">
    <text evidence="8">The sequence shown here is derived from an EMBL/GenBank/DDBJ whole genome shotgun (WGS) entry which is preliminary data.</text>
</comment>
<protein>
    <recommendedName>
        <fullName evidence="7">Lipid desaturase domain-containing protein</fullName>
    </recommendedName>
</protein>
<evidence type="ECO:0000256" key="6">
    <source>
        <dbReference type="SAM" id="MobiDB-lite"/>
    </source>
</evidence>
<dbReference type="InterPro" id="IPR053335">
    <property type="entry name" value="Fatty_acid_desaturase_CarF"/>
</dbReference>
<proteinExistence type="inferred from homology"/>
<keyword evidence="5" id="KW-0472">Membrane</keyword>
<dbReference type="PANTHER" id="PTHR48230">
    <property type="match status" value="1"/>
</dbReference>
<name>A0ABD2JCL7_9BILA</name>
<evidence type="ECO:0000256" key="3">
    <source>
        <dbReference type="ARBA" id="ARBA00022692"/>
    </source>
</evidence>
<accession>A0ABD2JCL7</accession>
<evidence type="ECO:0000256" key="2">
    <source>
        <dbReference type="ARBA" id="ARBA00007620"/>
    </source>
</evidence>
<evidence type="ECO:0000313" key="9">
    <source>
        <dbReference type="Proteomes" id="UP001620626"/>
    </source>
</evidence>
<dbReference type="AlphaFoldDB" id="A0ABD2JCL7"/>
<dbReference type="Pfam" id="PF10520">
    <property type="entry name" value="Lipid_desat"/>
    <property type="match status" value="1"/>
</dbReference>
<evidence type="ECO:0000256" key="4">
    <source>
        <dbReference type="ARBA" id="ARBA00022989"/>
    </source>
</evidence>
<feature type="domain" description="Lipid desaturase" evidence="7">
    <location>
        <begin position="106"/>
        <end position="275"/>
    </location>
</feature>
<keyword evidence="3" id="KW-0812">Transmembrane</keyword>
<gene>
    <name evidence="8" type="ORF">niasHT_023877</name>
</gene>
<evidence type="ECO:0000313" key="8">
    <source>
        <dbReference type="EMBL" id="KAL3088317.1"/>
    </source>
</evidence>
<feature type="region of interest" description="Disordered" evidence="6">
    <location>
        <begin position="1"/>
        <end position="74"/>
    </location>
</feature>
<feature type="compositionally biased region" description="Low complexity" evidence="6">
    <location>
        <begin position="1"/>
        <end position="11"/>
    </location>
</feature>
<sequence length="284" mass="32405">MECPPGSSFDPSPSPSVASQPFSEECHSPGNQLSLDNSVPEESPNGNANVRMGEAKPRWGPTHAGAKQLASMETTPRSHLHLRCVSPFSVGRLLPPLPLSACPRRSGVVHWGADTWGTVDTFVGRNFIRSFREHHVDPTAITRHDFVEVNGDNFMLCIPKLGHIAWQHWTSEPRELEQHLPIHWFWFLCGFYVALTNQIHKWSHTYFNLPGWVILLQQCHLILPRQHHKLHHISPHACRYCITTGWLNPALDAIGFWRKMEFLVSVMTGWKPRDDDLKWATKLE</sequence>
<keyword evidence="9" id="KW-1185">Reference proteome</keyword>
<dbReference type="InterPro" id="IPR019547">
    <property type="entry name" value="Lipid_desat"/>
</dbReference>
<comment type="similarity">
    <text evidence="2">Belongs to the fatty acid desaturase CarF family.</text>
</comment>
<dbReference type="GO" id="GO:0016020">
    <property type="term" value="C:membrane"/>
    <property type="evidence" value="ECO:0007669"/>
    <property type="project" value="UniProtKB-SubCell"/>
</dbReference>
<reference evidence="8 9" key="1">
    <citation type="submission" date="2024-10" db="EMBL/GenBank/DDBJ databases">
        <authorList>
            <person name="Kim D."/>
        </authorList>
    </citation>
    <scope>NUCLEOTIDE SEQUENCE [LARGE SCALE GENOMIC DNA]</scope>
    <source>
        <strain evidence="8">BH-2024</strain>
    </source>
</reference>
<dbReference type="Proteomes" id="UP001620626">
    <property type="component" value="Unassembled WGS sequence"/>
</dbReference>
<organism evidence="8 9">
    <name type="scientific">Heterodera trifolii</name>
    <dbReference type="NCBI Taxonomy" id="157864"/>
    <lineage>
        <taxon>Eukaryota</taxon>
        <taxon>Metazoa</taxon>
        <taxon>Ecdysozoa</taxon>
        <taxon>Nematoda</taxon>
        <taxon>Chromadorea</taxon>
        <taxon>Rhabditida</taxon>
        <taxon>Tylenchina</taxon>
        <taxon>Tylenchomorpha</taxon>
        <taxon>Tylenchoidea</taxon>
        <taxon>Heteroderidae</taxon>
        <taxon>Heteroderinae</taxon>
        <taxon>Heterodera</taxon>
    </lineage>
</organism>
<evidence type="ECO:0000259" key="7">
    <source>
        <dbReference type="Pfam" id="PF10520"/>
    </source>
</evidence>
<evidence type="ECO:0000256" key="1">
    <source>
        <dbReference type="ARBA" id="ARBA00004141"/>
    </source>
</evidence>
<dbReference type="PANTHER" id="PTHR48230:SF1">
    <property type="entry name" value="LIPID DESATURASE DOMAIN-CONTAINING PROTEIN"/>
    <property type="match status" value="1"/>
</dbReference>
<comment type="subcellular location">
    <subcellularLocation>
        <location evidence="1">Membrane</location>
        <topology evidence="1">Multi-pass membrane protein</topology>
    </subcellularLocation>
</comment>
<keyword evidence="4" id="KW-1133">Transmembrane helix</keyword>
<evidence type="ECO:0000256" key="5">
    <source>
        <dbReference type="ARBA" id="ARBA00023136"/>
    </source>
</evidence>
<dbReference type="EMBL" id="JBICBT010001002">
    <property type="protein sequence ID" value="KAL3088317.1"/>
    <property type="molecule type" value="Genomic_DNA"/>
</dbReference>